<evidence type="ECO:0000256" key="25">
    <source>
        <dbReference type="ARBA" id="ARBA00049902"/>
    </source>
</evidence>
<keyword evidence="18" id="KW-1133">Transmembrane helix</keyword>
<dbReference type="Pfam" id="PF00905">
    <property type="entry name" value="Transpeptidase"/>
    <property type="match status" value="1"/>
</dbReference>
<evidence type="ECO:0000256" key="4">
    <source>
        <dbReference type="ARBA" id="ARBA00007090"/>
    </source>
</evidence>
<evidence type="ECO:0000256" key="18">
    <source>
        <dbReference type="ARBA" id="ARBA00022989"/>
    </source>
</evidence>
<evidence type="ECO:0000256" key="14">
    <source>
        <dbReference type="ARBA" id="ARBA00022801"/>
    </source>
</evidence>
<keyword evidence="31" id="KW-1185">Reference proteome</keyword>
<dbReference type="FunFam" id="1.10.3810.10:FF:000001">
    <property type="entry name" value="Penicillin-binding protein 1A"/>
    <property type="match status" value="1"/>
</dbReference>
<evidence type="ECO:0000259" key="29">
    <source>
        <dbReference type="Pfam" id="PF00912"/>
    </source>
</evidence>
<feature type="compositionally biased region" description="Polar residues" evidence="27">
    <location>
        <begin position="671"/>
        <end position="690"/>
    </location>
</feature>
<dbReference type="GO" id="GO:0006508">
    <property type="term" value="P:proteolysis"/>
    <property type="evidence" value="ECO:0007669"/>
    <property type="project" value="UniProtKB-KW"/>
</dbReference>
<evidence type="ECO:0000256" key="23">
    <source>
        <dbReference type="ARBA" id="ARBA00034000"/>
    </source>
</evidence>
<dbReference type="HOGENOM" id="CLU_006354_2_7_9"/>
<organism evidence="30 31">
    <name type="scientific">Syntrophothermus lipocalidus (strain DSM 12680 / TGB-C1)</name>
    <dbReference type="NCBI Taxonomy" id="643648"/>
    <lineage>
        <taxon>Bacteria</taxon>
        <taxon>Bacillati</taxon>
        <taxon>Bacillota</taxon>
        <taxon>Clostridia</taxon>
        <taxon>Eubacteriales</taxon>
        <taxon>Syntrophomonadaceae</taxon>
        <taxon>Syntrophothermus</taxon>
    </lineage>
</organism>
<keyword evidence="14" id="KW-0378">Hydrolase</keyword>
<dbReference type="SUPFAM" id="SSF56601">
    <property type="entry name" value="beta-lactamase/transpeptidase-like"/>
    <property type="match status" value="1"/>
</dbReference>
<keyword evidence="15" id="KW-0133">Cell shape</keyword>
<dbReference type="EC" id="3.4.16.4" evidence="6"/>
<evidence type="ECO:0000256" key="6">
    <source>
        <dbReference type="ARBA" id="ARBA00012448"/>
    </source>
</evidence>
<evidence type="ECO:0000313" key="31">
    <source>
        <dbReference type="Proteomes" id="UP000000378"/>
    </source>
</evidence>
<proteinExistence type="inferred from homology"/>
<evidence type="ECO:0000259" key="28">
    <source>
        <dbReference type="Pfam" id="PF00905"/>
    </source>
</evidence>
<reference evidence="30 31" key="2">
    <citation type="journal article" date="2010" name="Stand. Genomic Sci.">
        <title>Complete genome sequence of Syntrophothermus lipocalidus type strain (TGB-C1).</title>
        <authorList>
            <person name="Djao O.D."/>
            <person name="Zhang X."/>
            <person name="Lucas S."/>
            <person name="Lapidus A."/>
            <person name="Del Rio T.G."/>
            <person name="Nolan M."/>
            <person name="Tice H."/>
            <person name="Cheng J.F."/>
            <person name="Han C."/>
            <person name="Tapia R."/>
            <person name="Goodwin L."/>
            <person name="Pitluck S."/>
            <person name="Liolios K."/>
            <person name="Ivanova N."/>
            <person name="Mavromatis K."/>
            <person name="Mikhailova N."/>
            <person name="Ovchinnikova G."/>
            <person name="Pati A."/>
            <person name="Brambilla E."/>
            <person name="Chen A."/>
            <person name="Palaniappan K."/>
            <person name="Land M."/>
            <person name="Hauser L."/>
            <person name="Chang Y.J."/>
            <person name="Jeffries C.D."/>
            <person name="Rohde M."/>
            <person name="Sikorski J."/>
            <person name="Spring S."/>
            <person name="Goker M."/>
            <person name="Detter J.C."/>
            <person name="Woyke T."/>
            <person name="Bristow J."/>
            <person name="Eisen J.A."/>
            <person name="Markowitz V."/>
            <person name="Hugenholtz P."/>
            <person name="Kyrpides N.C."/>
            <person name="Klenk H.P."/>
        </authorList>
    </citation>
    <scope>NUCLEOTIDE SEQUENCE [LARGE SCALE GENOMIC DNA]</scope>
    <source>
        <strain evidence="31">DSM 12680 / TGB-C1</strain>
    </source>
</reference>
<name>D7CME3_SYNLT</name>
<evidence type="ECO:0000256" key="19">
    <source>
        <dbReference type="ARBA" id="ARBA00023136"/>
    </source>
</evidence>
<evidence type="ECO:0000313" key="30">
    <source>
        <dbReference type="EMBL" id="ADI01878.1"/>
    </source>
</evidence>
<feature type="region of interest" description="Disordered" evidence="27">
    <location>
        <begin position="602"/>
        <end position="697"/>
    </location>
</feature>
<feature type="compositionally biased region" description="Polar residues" evidence="27">
    <location>
        <begin position="613"/>
        <end position="637"/>
    </location>
</feature>
<gene>
    <name evidence="30" type="ordered locus">Slip_1100</name>
</gene>
<dbReference type="NCBIfam" id="TIGR02074">
    <property type="entry name" value="PBP_1a_fam"/>
    <property type="match status" value="1"/>
</dbReference>
<keyword evidence="22" id="KW-0961">Cell wall biogenesis/degradation</keyword>
<dbReference type="GO" id="GO:0009002">
    <property type="term" value="F:serine-type D-Ala-D-Ala carboxypeptidase activity"/>
    <property type="evidence" value="ECO:0007669"/>
    <property type="project" value="UniProtKB-EC"/>
</dbReference>
<evidence type="ECO:0000256" key="27">
    <source>
        <dbReference type="SAM" id="MobiDB-lite"/>
    </source>
</evidence>
<evidence type="ECO:0000256" key="26">
    <source>
        <dbReference type="ARBA" id="ARBA00060592"/>
    </source>
</evidence>
<protein>
    <recommendedName>
        <fullName evidence="7">Penicillin-binding protein 1A</fullName>
        <ecNumber evidence="24">2.4.99.28</ecNumber>
        <ecNumber evidence="6">3.4.16.4</ecNumber>
    </recommendedName>
</protein>
<keyword evidence="17" id="KW-0573">Peptidoglycan synthesis</keyword>
<evidence type="ECO:0000256" key="13">
    <source>
        <dbReference type="ARBA" id="ARBA00022692"/>
    </source>
</evidence>
<keyword evidence="13" id="KW-0812">Transmembrane</keyword>
<dbReference type="EMBL" id="CP002048">
    <property type="protein sequence ID" value="ADI01878.1"/>
    <property type="molecule type" value="Genomic_DNA"/>
</dbReference>
<dbReference type="OrthoDB" id="9766909at2"/>
<dbReference type="SUPFAM" id="SSF53955">
    <property type="entry name" value="Lysozyme-like"/>
    <property type="match status" value="1"/>
</dbReference>
<accession>D7CME3</accession>
<evidence type="ECO:0000256" key="24">
    <source>
        <dbReference type="ARBA" id="ARBA00044770"/>
    </source>
</evidence>
<dbReference type="InterPro" id="IPR050396">
    <property type="entry name" value="Glycosyltr_51/Transpeptidase"/>
</dbReference>
<keyword evidence="8" id="KW-1003">Cell membrane</keyword>
<comment type="similarity">
    <text evidence="4">In the C-terminal section; belongs to the transpeptidase family.</text>
</comment>
<keyword evidence="10" id="KW-0645">Protease</keyword>
<evidence type="ECO:0000256" key="22">
    <source>
        <dbReference type="ARBA" id="ARBA00023316"/>
    </source>
</evidence>
<reference evidence="31" key="1">
    <citation type="journal article" date="2010" name="Stand. Genomic Sci.">
        <title>Complete genome sequence of Syntrophothermus lipocalidus type strain (TGB-C1T).</title>
        <authorList>
            <consortium name="US DOE Joint Genome Institute (JGI-PGF)"/>
            <person name="Djao O."/>
            <person name="Zhang X."/>
            <person name="Lucas S."/>
            <person name="Lapidus A."/>
            <person name="Glavina Del Rio T."/>
            <person name="Nolan M."/>
            <person name="Tice H."/>
            <person name="Cheng J."/>
            <person name="Han C."/>
            <person name="Tapia R."/>
            <person name="Goodwin L."/>
            <person name="Pitluck S."/>
            <person name="Liolios K."/>
            <person name="Ivanova N."/>
            <person name="Mavromatis K."/>
            <person name="Mikhailova N."/>
            <person name="Ovchinnikova G."/>
            <person name="Pati A."/>
            <person name="Brambilla E."/>
            <person name="Chen A."/>
            <person name="Palaniappan K."/>
            <person name="Land M."/>
            <person name="Hauser L."/>
            <person name="Chang Y."/>
            <person name="Jeffries C."/>
            <person name="Rohde M."/>
            <person name="Sikorski J."/>
            <person name="Spring S."/>
            <person name="Goker M."/>
            <person name="Detter J."/>
            <person name="Woyke T."/>
            <person name="Bristow J."/>
            <person name="Eisen J."/>
            <person name="Markowitz V."/>
            <person name="Hugenholtz P."/>
            <person name="Kyrpides N."/>
            <person name="Klenk H."/>
        </authorList>
    </citation>
    <scope>NUCLEOTIDE SEQUENCE [LARGE SCALE GENOMIC DNA]</scope>
    <source>
        <strain evidence="31">DSM 12680 / TGB-C1</strain>
    </source>
</reference>
<dbReference type="GO" id="GO:0005886">
    <property type="term" value="C:plasma membrane"/>
    <property type="evidence" value="ECO:0007669"/>
    <property type="project" value="UniProtKB-SubCell"/>
</dbReference>
<dbReference type="KEGG" id="slp:Slip_1100"/>
<dbReference type="CAZy" id="GT51">
    <property type="family name" value="Glycosyltransferase Family 51"/>
</dbReference>
<keyword evidence="11" id="KW-0328">Glycosyltransferase</keyword>
<dbReference type="UniPathway" id="UPA00219"/>
<feature type="domain" description="Penicillin-binding protein transpeptidase" evidence="28">
    <location>
        <begin position="319"/>
        <end position="585"/>
    </location>
</feature>
<evidence type="ECO:0000256" key="17">
    <source>
        <dbReference type="ARBA" id="ARBA00022984"/>
    </source>
</evidence>
<dbReference type="InterPro" id="IPR012338">
    <property type="entry name" value="Beta-lactam/transpept-like"/>
</dbReference>
<dbReference type="GO" id="GO:0008658">
    <property type="term" value="F:penicillin binding"/>
    <property type="evidence" value="ECO:0007669"/>
    <property type="project" value="InterPro"/>
</dbReference>
<keyword evidence="20" id="KW-0046">Antibiotic resistance</keyword>
<comment type="similarity">
    <text evidence="5">In the N-terminal section; belongs to the glycosyltransferase 51 family.</text>
</comment>
<evidence type="ECO:0000256" key="2">
    <source>
        <dbReference type="ARBA" id="ARBA00004401"/>
    </source>
</evidence>
<dbReference type="STRING" id="643648.Slip_1100"/>
<dbReference type="InterPro" id="IPR036950">
    <property type="entry name" value="PBP_transglycosylase"/>
</dbReference>
<keyword evidence="12" id="KW-0808">Transferase</keyword>
<evidence type="ECO:0000256" key="10">
    <source>
        <dbReference type="ARBA" id="ARBA00022670"/>
    </source>
</evidence>
<dbReference type="GO" id="GO:0071555">
    <property type="term" value="P:cell wall organization"/>
    <property type="evidence" value="ECO:0007669"/>
    <property type="project" value="UniProtKB-KW"/>
</dbReference>
<feature type="compositionally biased region" description="Pro residues" evidence="27">
    <location>
        <begin position="644"/>
        <end position="657"/>
    </location>
</feature>
<dbReference type="eggNOG" id="COG0744">
    <property type="taxonomic scope" value="Bacteria"/>
</dbReference>
<keyword evidence="19" id="KW-0472">Membrane</keyword>
<keyword evidence="21" id="KW-0511">Multifunctional enzyme</keyword>
<dbReference type="InterPro" id="IPR023346">
    <property type="entry name" value="Lysozyme-like_dom_sf"/>
</dbReference>
<evidence type="ECO:0000256" key="15">
    <source>
        <dbReference type="ARBA" id="ARBA00022960"/>
    </source>
</evidence>
<evidence type="ECO:0000256" key="9">
    <source>
        <dbReference type="ARBA" id="ARBA00022645"/>
    </source>
</evidence>
<dbReference type="Gene3D" id="1.10.3810.10">
    <property type="entry name" value="Biosynthetic peptidoglycan transglycosylase-like"/>
    <property type="match status" value="1"/>
</dbReference>
<evidence type="ECO:0000256" key="8">
    <source>
        <dbReference type="ARBA" id="ARBA00022475"/>
    </source>
</evidence>
<dbReference type="EC" id="2.4.99.28" evidence="24"/>
<keyword evidence="9" id="KW-0121">Carboxypeptidase</keyword>
<dbReference type="eggNOG" id="COG3170">
    <property type="taxonomic scope" value="Bacteria"/>
</dbReference>
<dbReference type="PANTHER" id="PTHR32282">
    <property type="entry name" value="BINDING PROTEIN TRANSPEPTIDASE, PUTATIVE-RELATED"/>
    <property type="match status" value="1"/>
</dbReference>
<dbReference type="RefSeq" id="WP_013175280.1">
    <property type="nucleotide sequence ID" value="NC_014220.1"/>
</dbReference>
<comment type="catalytic activity">
    <reaction evidence="23">
        <text>Preferential cleavage: (Ac)2-L-Lys-D-Ala-|-D-Ala. Also transpeptidation of peptidyl-alanyl moieties that are N-acyl substituents of D-alanine.</text>
        <dbReference type="EC" id="3.4.16.4"/>
    </reaction>
</comment>
<dbReference type="GO" id="GO:0008955">
    <property type="term" value="F:peptidoglycan glycosyltransferase activity"/>
    <property type="evidence" value="ECO:0007669"/>
    <property type="project" value="UniProtKB-EC"/>
</dbReference>
<evidence type="ECO:0000256" key="7">
    <source>
        <dbReference type="ARBA" id="ARBA00018638"/>
    </source>
</evidence>
<dbReference type="InterPro" id="IPR001264">
    <property type="entry name" value="Glyco_trans_51"/>
</dbReference>
<evidence type="ECO:0000256" key="12">
    <source>
        <dbReference type="ARBA" id="ARBA00022679"/>
    </source>
</evidence>
<evidence type="ECO:0000256" key="21">
    <source>
        <dbReference type="ARBA" id="ARBA00023268"/>
    </source>
</evidence>
<dbReference type="PANTHER" id="PTHR32282:SF33">
    <property type="entry name" value="PEPTIDOGLYCAN GLYCOSYLTRANSFERASE"/>
    <property type="match status" value="1"/>
</dbReference>
<evidence type="ECO:0000256" key="1">
    <source>
        <dbReference type="ARBA" id="ARBA00002624"/>
    </source>
</evidence>
<evidence type="ECO:0000256" key="20">
    <source>
        <dbReference type="ARBA" id="ARBA00023251"/>
    </source>
</evidence>
<comment type="function">
    <text evidence="1">Cell wall formation. Synthesis of cross-linked peptidoglycan from the lipid intermediates. The enzyme has a penicillin-insensitive transglycosylase N-terminal domain (formation of linear glycan strands) and a penicillin-sensitive transpeptidase C-terminal domain (cross-linking of the peptide subunits).</text>
</comment>
<evidence type="ECO:0000256" key="11">
    <source>
        <dbReference type="ARBA" id="ARBA00022676"/>
    </source>
</evidence>
<sequence length="697" mass="75875">MNRLLRTVFAVLIIFSIFFALGAALPLALAQLYDVSLEDWSYRAPAQTTIYTTDGQVLAQFGYKRIYKDDFPRLLKQAVVEVEDRRFYEHGSIDPRGMLRALWVDLRLGEKAQGGSTITQQLARTLFLTNKKSIMRKSQEIIIATALERKYSKDAILNMYLNEIYMGRGVCGMGVAAQEYFGKDVSDLSLAEISYLVAMISAPEYYSPDHDARALKIRQATVLNVLSERGIITTGDAEKALSEELDIRPYKKRELVHPYFTVYILNRLKQEYGEDAVYRGGLKVYTTVDSQMQERAEQTVAYHMKKLEAEGITARDVALVSIEPGNGAVKAMVGGADFSRNQINMAVVARQPGSAIKPLIYAAAMDSGVIKSNTVLNNRPRDFNGYRPSNSTGNPDKASVRQALVNSYNVASVEVLNTLGLEKAFKYLERFGITTLTPGDRHLALALGGMEKGISPMEMAAAYAVFAANGQWAEPYTIERIEDANGNILYDHPIKTRTVVKESVAREMTSILRDVVNYGTGKSARAKVQAAGKTGTTSQSRDLWFVGYTPELSTAVWLGNSNNDAIKGAATYGGTRCGPIWRDYMNALVDAGLLAHRSAEWVEPEASPVEQAPETTPNNGGNPEPQATPNDTSQETNPQEQPVPVEPAPEQLAPPPGENGLTPPAAGQGTGSAQVPSAGSTSSEPSATGTGDTGAGR</sequence>
<evidence type="ECO:0000256" key="16">
    <source>
        <dbReference type="ARBA" id="ARBA00022968"/>
    </source>
</evidence>
<comment type="subcellular location">
    <subcellularLocation>
        <location evidence="2">Cell membrane</location>
        <topology evidence="2">Single-pass type II membrane protein</topology>
    </subcellularLocation>
</comment>
<dbReference type="GO" id="GO:0009252">
    <property type="term" value="P:peptidoglycan biosynthetic process"/>
    <property type="evidence" value="ECO:0007669"/>
    <property type="project" value="UniProtKB-UniPathway"/>
</dbReference>
<dbReference type="Proteomes" id="UP000000378">
    <property type="component" value="Chromosome"/>
</dbReference>
<dbReference type="Gene3D" id="3.40.710.10">
    <property type="entry name" value="DD-peptidase/beta-lactamase superfamily"/>
    <property type="match status" value="1"/>
</dbReference>
<dbReference type="AlphaFoldDB" id="D7CME3"/>
<dbReference type="GO" id="GO:0046677">
    <property type="term" value="P:response to antibiotic"/>
    <property type="evidence" value="ECO:0007669"/>
    <property type="project" value="UniProtKB-KW"/>
</dbReference>
<comment type="pathway">
    <text evidence="26">Glycan biosynthesis.</text>
</comment>
<dbReference type="Pfam" id="PF00912">
    <property type="entry name" value="Transgly"/>
    <property type="match status" value="1"/>
</dbReference>
<feature type="domain" description="Glycosyl transferase family 51" evidence="29">
    <location>
        <begin position="68"/>
        <end position="224"/>
    </location>
</feature>
<dbReference type="GO" id="GO:0008360">
    <property type="term" value="P:regulation of cell shape"/>
    <property type="evidence" value="ECO:0007669"/>
    <property type="project" value="UniProtKB-KW"/>
</dbReference>
<dbReference type="InterPro" id="IPR001460">
    <property type="entry name" value="PCN-bd_Tpept"/>
</dbReference>
<comment type="catalytic activity">
    <reaction evidence="25">
        <text>[GlcNAc-(1-&gt;4)-Mur2Ac(oyl-L-Ala-gamma-D-Glu-L-Lys-D-Ala-D-Ala)](n)-di-trans,octa-cis-undecaprenyl diphosphate + beta-D-GlcNAc-(1-&gt;4)-Mur2Ac(oyl-L-Ala-gamma-D-Glu-L-Lys-D-Ala-D-Ala)-di-trans,octa-cis-undecaprenyl diphosphate = [GlcNAc-(1-&gt;4)-Mur2Ac(oyl-L-Ala-gamma-D-Glu-L-Lys-D-Ala-D-Ala)](n+1)-di-trans,octa-cis-undecaprenyl diphosphate + di-trans,octa-cis-undecaprenyl diphosphate + H(+)</text>
        <dbReference type="Rhea" id="RHEA:23708"/>
        <dbReference type="Rhea" id="RHEA-COMP:9602"/>
        <dbReference type="Rhea" id="RHEA-COMP:9603"/>
        <dbReference type="ChEBI" id="CHEBI:15378"/>
        <dbReference type="ChEBI" id="CHEBI:58405"/>
        <dbReference type="ChEBI" id="CHEBI:60033"/>
        <dbReference type="ChEBI" id="CHEBI:78435"/>
        <dbReference type="EC" id="2.4.99.28"/>
    </reaction>
</comment>
<comment type="pathway">
    <text evidence="3">Cell wall biogenesis; peptidoglycan biosynthesis.</text>
</comment>
<keyword evidence="16" id="KW-0735">Signal-anchor</keyword>
<evidence type="ECO:0000256" key="3">
    <source>
        <dbReference type="ARBA" id="ARBA00004752"/>
    </source>
</evidence>
<evidence type="ECO:0000256" key="5">
    <source>
        <dbReference type="ARBA" id="ARBA00007739"/>
    </source>
</evidence>